<sequence length="94" mass="10967">METLSMVSKYLNDLEEYMDDGDSMEAKKIKVEKSEKELEMFEAWGHKSVVVESKKHRVVIFTKAPPRDYSKPFMRFSTPCGVDGQRAWDVKLDM</sequence>
<feature type="non-terminal residue" evidence="1">
    <location>
        <position position="94"/>
    </location>
</feature>
<dbReference type="AlphaFoldDB" id="A0A699R2K3"/>
<reference evidence="1" key="1">
    <citation type="journal article" date="2019" name="Sci. Rep.">
        <title>Draft genome of Tanacetum cinerariifolium, the natural source of mosquito coil.</title>
        <authorList>
            <person name="Yamashiro T."/>
            <person name="Shiraishi A."/>
            <person name="Satake H."/>
            <person name="Nakayama K."/>
        </authorList>
    </citation>
    <scope>NUCLEOTIDE SEQUENCE</scope>
</reference>
<evidence type="ECO:0000313" key="1">
    <source>
        <dbReference type="EMBL" id="GFC79187.1"/>
    </source>
</evidence>
<proteinExistence type="predicted"/>
<comment type="caution">
    <text evidence="1">The sequence shown here is derived from an EMBL/GenBank/DDBJ whole genome shotgun (WGS) entry which is preliminary data.</text>
</comment>
<organism evidence="1">
    <name type="scientific">Tanacetum cinerariifolium</name>
    <name type="common">Dalmatian daisy</name>
    <name type="synonym">Chrysanthemum cinerariifolium</name>
    <dbReference type="NCBI Taxonomy" id="118510"/>
    <lineage>
        <taxon>Eukaryota</taxon>
        <taxon>Viridiplantae</taxon>
        <taxon>Streptophyta</taxon>
        <taxon>Embryophyta</taxon>
        <taxon>Tracheophyta</taxon>
        <taxon>Spermatophyta</taxon>
        <taxon>Magnoliopsida</taxon>
        <taxon>eudicotyledons</taxon>
        <taxon>Gunneridae</taxon>
        <taxon>Pentapetalae</taxon>
        <taxon>asterids</taxon>
        <taxon>campanulids</taxon>
        <taxon>Asterales</taxon>
        <taxon>Asteraceae</taxon>
        <taxon>Asteroideae</taxon>
        <taxon>Anthemideae</taxon>
        <taxon>Anthemidinae</taxon>
        <taxon>Tanacetum</taxon>
    </lineage>
</organism>
<name>A0A699R2K3_TANCI</name>
<protein>
    <submittedName>
        <fullName evidence="1">Uncharacterized protein</fullName>
    </submittedName>
</protein>
<dbReference type="EMBL" id="BKCJ011069263">
    <property type="protein sequence ID" value="GFC79187.1"/>
    <property type="molecule type" value="Genomic_DNA"/>
</dbReference>
<gene>
    <name evidence="1" type="ORF">Tci_851157</name>
</gene>
<accession>A0A699R2K3</accession>